<dbReference type="Pfam" id="PF06985">
    <property type="entry name" value="HET"/>
    <property type="match status" value="1"/>
</dbReference>
<evidence type="ECO:0000259" key="1">
    <source>
        <dbReference type="Pfam" id="PF06985"/>
    </source>
</evidence>
<comment type="caution">
    <text evidence="2">The sequence shown here is derived from an EMBL/GenBank/DDBJ whole genome shotgun (WGS) entry which is preliminary data.</text>
</comment>
<dbReference type="PANTHER" id="PTHR33112">
    <property type="entry name" value="DOMAIN PROTEIN, PUTATIVE-RELATED"/>
    <property type="match status" value="1"/>
</dbReference>
<dbReference type="Proteomes" id="UP001285441">
    <property type="component" value="Unassembled WGS sequence"/>
</dbReference>
<dbReference type="PANTHER" id="PTHR33112:SF16">
    <property type="entry name" value="HETEROKARYON INCOMPATIBILITY DOMAIN-CONTAINING PROTEIN"/>
    <property type="match status" value="1"/>
</dbReference>
<reference evidence="2" key="2">
    <citation type="submission" date="2023-06" db="EMBL/GenBank/DDBJ databases">
        <authorList>
            <consortium name="Lawrence Berkeley National Laboratory"/>
            <person name="Haridas S."/>
            <person name="Hensen N."/>
            <person name="Bonometti L."/>
            <person name="Westerberg I."/>
            <person name="Brannstrom I.O."/>
            <person name="Guillou S."/>
            <person name="Cros-Aarteil S."/>
            <person name="Calhoun S."/>
            <person name="Kuo A."/>
            <person name="Mondo S."/>
            <person name="Pangilinan J."/>
            <person name="Riley R."/>
            <person name="LaButti K."/>
            <person name="Andreopoulos B."/>
            <person name="Lipzen A."/>
            <person name="Chen C."/>
            <person name="Yanf M."/>
            <person name="Daum C."/>
            <person name="Ng V."/>
            <person name="Clum A."/>
            <person name="Steindorff A."/>
            <person name="Ohm R."/>
            <person name="Martin F."/>
            <person name="Silar P."/>
            <person name="Natvig D."/>
            <person name="Lalanne C."/>
            <person name="Gautier V."/>
            <person name="Ament-velasquez S.L."/>
            <person name="Kruys A."/>
            <person name="Hutchinson M.I."/>
            <person name="Powell A.J."/>
            <person name="Barry K."/>
            <person name="Miller A.N."/>
            <person name="Grigoriev I.V."/>
            <person name="Debuchy R."/>
            <person name="Gladieux P."/>
            <person name="Thoren M.H."/>
            <person name="Johannesson H."/>
        </authorList>
    </citation>
    <scope>NUCLEOTIDE SEQUENCE</scope>
    <source>
        <strain evidence="2">CBS 232.78</strain>
    </source>
</reference>
<sequence length="710" mass="80434">MNSELCAACRSITLPKLITGFMHPLDRDQISKSRNSCQLCALLLDIYAKQTCINYSETASDGCDKLHRHRLKWKVMGLGPGLRAGMFRLDSQHFGPYIRVCAPEESTLFQQGIITQREIQPADSPRNLRLLRNWLDECRMHHPKCRRGSYSGQTFDDASCSTALPFRVIDVGSTDNPETHPRLVTTHHNIAGRYLTLSHCWGKVQPTKTTKATLDSWHVALPWAELSTTFRDAIRLTRDLGERFLWIDSLCIVQDDPVDLDTQIQLMGVIFEGSYCTIAATDAKGTDGSLLTDQGLFLSGPWSTKHARLLLRKGPSPLPTENQNNNNDPDNVKIARKWLEHEEVEKVSVPNEFHEVILDESPVHAGTPTLQLQQKAWHSRGWVFQERELTRRCIFFAQDHLMWRCSRYWETEQTGVPERRMTYTTGDLDTPNTFGGYNAHDLDYNLRLLWEGCVQNYSATRLTYISDKHKALRGLEERLTTRFDVIFRFGIMDFGHKETVLRQLLWMPASAQGKSLKGDPHFSCPSWSWMIIDGPVVWSLYEYLAHPELLASIQFGKQSLKDGTQELHISGVGATISVGPMVGEIECFADGAERWTKEPHGQIATDPRTNWVLSTNGSDERIGWVVIDTAASDGQPGEVIAAPLLQYFRMDDEDDSMCVDFLALIKQTDSVAGADYGDAPEQYSRVGRGRVIKNAFVWLQTCQHLNFTVL</sequence>
<accession>A0AAE0NPH1</accession>
<dbReference type="AlphaFoldDB" id="A0AAE0NPH1"/>
<name>A0AAE0NPH1_9PEZI</name>
<evidence type="ECO:0000313" key="2">
    <source>
        <dbReference type="EMBL" id="KAK3385323.1"/>
    </source>
</evidence>
<feature type="domain" description="Heterokaryon incompatibility" evidence="1">
    <location>
        <begin position="194"/>
        <end position="386"/>
    </location>
</feature>
<reference evidence="2" key="1">
    <citation type="journal article" date="2023" name="Mol. Phylogenet. Evol.">
        <title>Genome-scale phylogeny and comparative genomics of the fungal order Sordariales.</title>
        <authorList>
            <person name="Hensen N."/>
            <person name="Bonometti L."/>
            <person name="Westerberg I."/>
            <person name="Brannstrom I.O."/>
            <person name="Guillou S."/>
            <person name="Cros-Aarteil S."/>
            <person name="Calhoun S."/>
            <person name="Haridas S."/>
            <person name="Kuo A."/>
            <person name="Mondo S."/>
            <person name="Pangilinan J."/>
            <person name="Riley R."/>
            <person name="LaButti K."/>
            <person name="Andreopoulos B."/>
            <person name="Lipzen A."/>
            <person name="Chen C."/>
            <person name="Yan M."/>
            <person name="Daum C."/>
            <person name="Ng V."/>
            <person name="Clum A."/>
            <person name="Steindorff A."/>
            <person name="Ohm R.A."/>
            <person name="Martin F."/>
            <person name="Silar P."/>
            <person name="Natvig D.O."/>
            <person name="Lalanne C."/>
            <person name="Gautier V."/>
            <person name="Ament-Velasquez S.L."/>
            <person name="Kruys A."/>
            <person name="Hutchinson M.I."/>
            <person name="Powell A.J."/>
            <person name="Barry K."/>
            <person name="Miller A.N."/>
            <person name="Grigoriev I.V."/>
            <person name="Debuchy R."/>
            <person name="Gladieux P."/>
            <person name="Hiltunen Thoren M."/>
            <person name="Johannesson H."/>
        </authorList>
    </citation>
    <scope>NUCLEOTIDE SEQUENCE</scope>
    <source>
        <strain evidence="2">CBS 232.78</strain>
    </source>
</reference>
<gene>
    <name evidence="2" type="ORF">B0H63DRAFT_414389</name>
</gene>
<dbReference type="InterPro" id="IPR010730">
    <property type="entry name" value="HET"/>
</dbReference>
<keyword evidence="3" id="KW-1185">Reference proteome</keyword>
<dbReference type="EMBL" id="JAULSW010000004">
    <property type="protein sequence ID" value="KAK3385323.1"/>
    <property type="molecule type" value="Genomic_DNA"/>
</dbReference>
<proteinExistence type="predicted"/>
<protein>
    <submittedName>
        <fullName evidence="2">Heterokaryon incompatibility protein-domain-containing protein</fullName>
    </submittedName>
</protein>
<organism evidence="2 3">
    <name type="scientific">Podospora didyma</name>
    <dbReference type="NCBI Taxonomy" id="330526"/>
    <lineage>
        <taxon>Eukaryota</taxon>
        <taxon>Fungi</taxon>
        <taxon>Dikarya</taxon>
        <taxon>Ascomycota</taxon>
        <taxon>Pezizomycotina</taxon>
        <taxon>Sordariomycetes</taxon>
        <taxon>Sordariomycetidae</taxon>
        <taxon>Sordariales</taxon>
        <taxon>Podosporaceae</taxon>
        <taxon>Podospora</taxon>
    </lineage>
</organism>
<evidence type="ECO:0000313" key="3">
    <source>
        <dbReference type="Proteomes" id="UP001285441"/>
    </source>
</evidence>